<dbReference type="EMBL" id="CP000243">
    <property type="protein sequence ID" value="ABE08644.1"/>
    <property type="molecule type" value="Genomic_DNA"/>
</dbReference>
<name>Q1R7M0_ECOUT</name>
<dbReference type="HOGENOM" id="CLU_118037_0_0_6"/>
<organism evidence="1 2">
    <name type="scientific">Escherichia coli (strain UTI89 / UPEC)</name>
    <dbReference type="NCBI Taxonomy" id="364106"/>
    <lineage>
        <taxon>Bacteria</taxon>
        <taxon>Pseudomonadati</taxon>
        <taxon>Pseudomonadota</taxon>
        <taxon>Gammaproteobacteria</taxon>
        <taxon>Enterobacterales</taxon>
        <taxon>Enterobacteriaceae</taxon>
        <taxon>Escherichia</taxon>
    </lineage>
</organism>
<protein>
    <submittedName>
        <fullName evidence="1">Uncharacterized protein</fullName>
    </submittedName>
</protein>
<accession>Q1R7M0</accession>
<proteinExistence type="predicted"/>
<reference evidence="1 2" key="1">
    <citation type="journal article" date="2006" name="Proc. Natl. Acad. Sci. U.S.A.">
        <title>Identification of genes subject to positive selection in uropathogenic strains of Escherichia coli: a comparative genomics approach.</title>
        <authorList>
            <person name="Chen S.L."/>
            <person name="Hung C.S."/>
            <person name="Xu J."/>
            <person name="Reigstad C.S."/>
            <person name="Magrini V."/>
            <person name="Sabo A."/>
            <person name="Blasiar D."/>
            <person name="Bieri T."/>
            <person name="Meyer R.R."/>
            <person name="Ozersky P."/>
            <person name="Armstrong J.R."/>
            <person name="Fulton R.S."/>
            <person name="Latreille J.P."/>
            <person name="Spieth J."/>
            <person name="Hooton T.M."/>
            <person name="Mardis E.R."/>
            <person name="Hultgren S.J."/>
            <person name="Gordon J.I."/>
        </authorList>
    </citation>
    <scope>NUCLEOTIDE SEQUENCE [LARGE SCALE GENOMIC DNA]</scope>
    <source>
        <strain evidence="2">UTI89 / UPEC</strain>
    </source>
</reference>
<evidence type="ECO:0000313" key="1">
    <source>
        <dbReference type="EMBL" id="ABE08644.1"/>
    </source>
</evidence>
<dbReference type="Proteomes" id="UP000001952">
    <property type="component" value="Chromosome"/>
</dbReference>
<sequence>MWVCFAQYRCLRHWTKHTTKRQTVSCLPQLSGGRTLIPRVGMNDVAVFVSPGDFLVAELNAFQVVMLLFTRIFDVVHQRSYSDQLDVIQRGIEILHFLTGIVDAVEFKLRRFQGLSGGHSFVEIRAGGIDFFGKRKRLVSTGTGQFAGVIVGRDVHIVIQRHHFDATFAPLNVHGTFDIRAAVIFQPEISRNSHENYSPC</sequence>
<dbReference type="KEGG" id="eci:UTI89_C3195"/>
<gene>
    <name evidence="1" type="ordered locus">UTI89_C3195</name>
</gene>
<dbReference type="AlphaFoldDB" id="Q1R7M0"/>
<evidence type="ECO:0000313" key="2">
    <source>
        <dbReference type="Proteomes" id="UP000001952"/>
    </source>
</evidence>